<evidence type="ECO:0000256" key="5">
    <source>
        <dbReference type="ARBA" id="ARBA00022989"/>
    </source>
</evidence>
<dbReference type="InterPro" id="IPR036259">
    <property type="entry name" value="MFS_trans_sf"/>
</dbReference>
<evidence type="ECO:0000256" key="2">
    <source>
        <dbReference type="ARBA" id="ARBA00008335"/>
    </source>
</evidence>
<comment type="caution">
    <text evidence="12">The sequence shown here is derived from an EMBL/GenBank/DDBJ whole genome shotgun (WGS) entry which is preliminary data.</text>
</comment>
<feature type="transmembrane region" description="Helical" evidence="11">
    <location>
        <begin position="98"/>
        <end position="120"/>
    </location>
</feature>
<keyword evidence="3" id="KW-0813">Transport</keyword>
<dbReference type="InterPro" id="IPR011701">
    <property type="entry name" value="MFS"/>
</dbReference>
<dbReference type="GO" id="GO:0005765">
    <property type="term" value="C:lysosomal membrane"/>
    <property type="evidence" value="ECO:0007669"/>
    <property type="project" value="UniProtKB-SubCell"/>
</dbReference>
<dbReference type="CDD" id="cd17397">
    <property type="entry name" value="MFS_DIRC2"/>
    <property type="match status" value="1"/>
</dbReference>
<sequence length="518" mass="57104">MSSNQYAENSPLLKGEIVNVPSDPPPPYTYSSINTHQDDSQDKTTTTTHNIKVYKRRWYVLLIFSCFGACQNLIWNAWGPISNSAKDAFTWNDGDIALLSNWGPIAYLISGIFFSWMIGVKGLRVACTSSSFLVALGAGLRCFTSTPPLSTWLIHAGQFLNGLGGPVAMTAPPVISAIWFPPKERTTATSIAFLIPNILGVAGAFLIGPLLVPSHSTNSHNSSYINISKNIFNAELWLSDDINSSTNSSRRITAERKDIMFLMYVECAAALLVFLMMLLYFPKKPPLPPCASATIKRQDFWKGLKDLFKCGQFWYVAIAYGISTGVCNCWASVLNLNLSPLGISQDESGWIGFYATCAACVASLIIARFADIFSKRLKLFVFILYAIGAAFIAWFALAADKILPTSTVVMYVTVIISTMMLNAAIPLLYELACELAYPIDEGTTNGVVTILNNLSGLIFLFILMVPYIGTKWMSWTLLGVTVACFPLFAMLKETYHRLEIDENQSIVDTTYIIPDPIQ</sequence>
<keyword evidence="7" id="KW-0325">Glycoprotein</keyword>
<feature type="transmembrane region" description="Helical" evidence="11">
    <location>
        <begin position="450"/>
        <end position="468"/>
    </location>
</feature>
<dbReference type="Pfam" id="PF07690">
    <property type="entry name" value="MFS_1"/>
    <property type="match status" value="2"/>
</dbReference>
<evidence type="ECO:0000256" key="8">
    <source>
        <dbReference type="ARBA" id="ARBA00023228"/>
    </source>
</evidence>
<evidence type="ECO:0000313" key="13">
    <source>
        <dbReference type="Proteomes" id="UP001347796"/>
    </source>
</evidence>
<evidence type="ECO:0000256" key="1">
    <source>
        <dbReference type="ARBA" id="ARBA00004155"/>
    </source>
</evidence>
<feature type="transmembrane region" description="Helical" evidence="11">
    <location>
        <begin position="259"/>
        <end position="281"/>
    </location>
</feature>
<feature type="transmembrane region" description="Helical" evidence="11">
    <location>
        <begin position="159"/>
        <end position="180"/>
    </location>
</feature>
<organism evidence="12 13">
    <name type="scientific">Patella caerulea</name>
    <name type="common">Rayed Mediterranean limpet</name>
    <dbReference type="NCBI Taxonomy" id="87958"/>
    <lineage>
        <taxon>Eukaryota</taxon>
        <taxon>Metazoa</taxon>
        <taxon>Spiralia</taxon>
        <taxon>Lophotrochozoa</taxon>
        <taxon>Mollusca</taxon>
        <taxon>Gastropoda</taxon>
        <taxon>Patellogastropoda</taxon>
        <taxon>Patelloidea</taxon>
        <taxon>Patellidae</taxon>
        <taxon>Patella</taxon>
    </lineage>
</organism>
<name>A0AAN8JV35_PATCE</name>
<dbReference type="GO" id="GO:0022857">
    <property type="term" value="F:transmembrane transporter activity"/>
    <property type="evidence" value="ECO:0007669"/>
    <property type="project" value="InterPro"/>
</dbReference>
<feature type="transmembrane region" description="Helical" evidence="11">
    <location>
        <begin position="379"/>
        <end position="397"/>
    </location>
</feature>
<dbReference type="EMBL" id="JAZGQO010000006">
    <property type="protein sequence ID" value="KAK6186017.1"/>
    <property type="molecule type" value="Genomic_DNA"/>
</dbReference>
<dbReference type="Gene3D" id="1.20.1250.20">
    <property type="entry name" value="MFS general substrate transporter like domains"/>
    <property type="match status" value="2"/>
</dbReference>
<dbReference type="PANTHER" id="PTHR10924">
    <property type="entry name" value="MAJOR FACILITATOR SUPERFAMILY PROTEIN-RELATED"/>
    <property type="match status" value="1"/>
</dbReference>
<dbReference type="InterPro" id="IPR049680">
    <property type="entry name" value="FLVCR1-2_SLC49-like"/>
</dbReference>
<feature type="transmembrane region" description="Helical" evidence="11">
    <location>
        <begin position="132"/>
        <end position="153"/>
    </location>
</feature>
<feature type="transmembrane region" description="Helical" evidence="11">
    <location>
        <begin position="409"/>
        <end position="429"/>
    </location>
</feature>
<feature type="transmembrane region" description="Helical" evidence="11">
    <location>
        <begin position="474"/>
        <end position="491"/>
    </location>
</feature>
<evidence type="ECO:0000256" key="10">
    <source>
        <dbReference type="ARBA" id="ARBA00048410"/>
    </source>
</evidence>
<keyword evidence="13" id="KW-1185">Reference proteome</keyword>
<dbReference type="Proteomes" id="UP001347796">
    <property type="component" value="Unassembled WGS sequence"/>
</dbReference>
<accession>A0AAN8JV35</accession>
<dbReference type="InterPro" id="IPR049604">
    <property type="entry name" value="SLC49A4-like"/>
</dbReference>
<dbReference type="SUPFAM" id="SSF103473">
    <property type="entry name" value="MFS general substrate transporter"/>
    <property type="match status" value="1"/>
</dbReference>
<proteinExistence type="inferred from homology"/>
<keyword evidence="4 11" id="KW-0812">Transmembrane</keyword>
<evidence type="ECO:0000256" key="3">
    <source>
        <dbReference type="ARBA" id="ARBA00022448"/>
    </source>
</evidence>
<reference evidence="12 13" key="1">
    <citation type="submission" date="2024-01" db="EMBL/GenBank/DDBJ databases">
        <title>The genome of the rayed Mediterranean limpet Patella caerulea (Linnaeus, 1758).</title>
        <authorList>
            <person name="Anh-Thu Weber A."/>
            <person name="Halstead-Nussloch G."/>
        </authorList>
    </citation>
    <scope>NUCLEOTIDE SEQUENCE [LARGE SCALE GENOMIC DNA]</scope>
    <source>
        <strain evidence="12">AATW-2023a</strain>
        <tissue evidence="12">Whole specimen</tissue>
    </source>
</reference>
<protein>
    <submittedName>
        <fullName evidence="12">Uncharacterized protein</fullName>
    </submittedName>
</protein>
<evidence type="ECO:0000256" key="11">
    <source>
        <dbReference type="SAM" id="Phobius"/>
    </source>
</evidence>
<comment type="subcellular location">
    <subcellularLocation>
        <location evidence="1">Lysosome membrane</location>
        <topology evidence="1">Multi-pass membrane protein</topology>
    </subcellularLocation>
</comment>
<evidence type="ECO:0000313" key="12">
    <source>
        <dbReference type="EMBL" id="KAK6186017.1"/>
    </source>
</evidence>
<comment type="catalytic activity">
    <reaction evidence="10">
        <text>pyridoxine(out) + n H(+)(out) = pyridoxine(in) + n H(+)(in)</text>
        <dbReference type="Rhea" id="RHEA:76203"/>
        <dbReference type="ChEBI" id="CHEBI:15378"/>
        <dbReference type="ChEBI" id="CHEBI:16709"/>
    </reaction>
</comment>
<comment type="function">
    <text evidence="9">Mediates H(+)-dependent pyridoxine transport.</text>
</comment>
<gene>
    <name evidence="12" type="ORF">SNE40_008136</name>
</gene>
<dbReference type="AlphaFoldDB" id="A0AAN8JV35"/>
<feature type="transmembrane region" description="Helical" evidence="11">
    <location>
        <begin position="348"/>
        <end position="367"/>
    </location>
</feature>
<keyword evidence="6 11" id="KW-0472">Membrane</keyword>
<keyword evidence="8" id="KW-0458">Lysosome</keyword>
<evidence type="ECO:0000256" key="6">
    <source>
        <dbReference type="ARBA" id="ARBA00023136"/>
    </source>
</evidence>
<comment type="similarity">
    <text evidence="2">Belongs to the major facilitator superfamily.</text>
</comment>
<feature type="transmembrane region" description="Helical" evidence="11">
    <location>
        <begin position="58"/>
        <end position="78"/>
    </location>
</feature>
<keyword evidence="5 11" id="KW-1133">Transmembrane helix</keyword>
<evidence type="ECO:0000256" key="4">
    <source>
        <dbReference type="ARBA" id="ARBA00022692"/>
    </source>
</evidence>
<dbReference type="PANTHER" id="PTHR10924:SF27">
    <property type="entry name" value="SOLUTE CARRIER FAMILY 49 MEMBER 4"/>
    <property type="match status" value="1"/>
</dbReference>
<evidence type="ECO:0000256" key="7">
    <source>
        <dbReference type="ARBA" id="ARBA00023180"/>
    </source>
</evidence>
<feature type="transmembrane region" description="Helical" evidence="11">
    <location>
        <begin position="313"/>
        <end position="336"/>
    </location>
</feature>
<evidence type="ECO:0000256" key="9">
    <source>
        <dbReference type="ARBA" id="ARBA00037192"/>
    </source>
</evidence>
<feature type="transmembrane region" description="Helical" evidence="11">
    <location>
        <begin position="192"/>
        <end position="212"/>
    </location>
</feature>